<sequence length="400" mass="45381">MSDLTQDEIIIRKGIVHILDAELGYPVFSEELLDLSPDTNDFFRGLIYKIMSGDEMKKCFFDGFEESSEFTEESGAAETEEMPWESDGADPDKQTGESAESVDFLMEAGGVEADGLETAESVSYAQTDVYALVKEFSEDNMVEDSKKLAKALYDIMNANVTIPSADFAVVTFQVHSVQYLGLLKMNYKESYVHMTQNEEGRNVNQIIRYRSMLPSATTKLSEAVIIDLSDYSVQVIEKKYEINGSKVNYLSELYLHCHAAMSSKTKLDIVVNAVKQVNNKHYSEEPVKQLEAKRVIKEEMEETGTVSVEKVSEKLYGDVPQIKEEFDKKMEKYHMETAEVTPQSERTTKKFEKQYLKTDTGIEINIPMEQYQDADQVEFITNPDGTISVLIKNINKITTR</sequence>
<proteinExistence type="predicted"/>
<feature type="compositionally biased region" description="Acidic residues" evidence="1">
    <location>
        <begin position="78"/>
        <end position="89"/>
    </location>
</feature>
<evidence type="ECO:0000313" key="3">
    <source>
        <dbReference type="Proteomes" id="UP000606193"/>
    </source>
</evidence>
<gene>
    <name evidence="2" type="ORF">H8704_03795</name>
</gene>
<comment type="caution">
    <text evidence="2">The sequence shown here is derived from an EMBL/GenBank/DDBJ whole genome shotgun (WGS) entry which is preliminary data.</text>
</comment>
<reference evidence="2 3" key="1">
    <citation type="submission" date="2020-08" db="EMBL/GenBank/DDBJ databases">
        <title>Genome public.</title>
        <authorList>
            <person name="Liu C."/>
            <person name="Sun Q."/>
        </authorList>
    </citation>
    <scope>NUCLEOTIDE SEQUENCE [LARGE SCALE GENOMIC DNA]</scope>
    <source>
        <strain evidence="2 3">NSJ-37</strain>
    </source>
</reference>
<keyword evidence="3" id="KW-1185">Reference proteome</keyword>
<dbReference type="EMBL" id="JACRSX010000003">
    <property type="protein sequence ID" value="MBC8561758.1"/>
    <property type="molecule type" value="Genomic_DNA"/>
</dbReference>
<dbReference type="InterPro" id="IPR007358">
    <property type="entry name" value="Nucleoid_associated_NdpA"/>
</dbReference>
<protein>
    <submittedName>
        <fullName evidence="2">Nucleoid-associated protein</fullName>
    </submittedName>
</protein>
<evidence type="ECO:0000313" key="2">
    <source>
        <dbReference type="EMBL" id="MBC8561758.1"/>
    </source>
</evidence>
<dbReference type="RefSeq" id="WP_249297406.1">
    <property type="nucleotide sequence ID" value="NZ_JACRSX010000003.1"/>
</dbReference>
<dbReference type="Pfam" id="PF04245">
    <property type="entry name" value="NA37"/>
    <property type="match status" value="1"/>
</dbReference>
<evidence type="ECO:0000256" key="1">
    <source>
        <dbReference type="SAM" id="MobiDB-lite"/>
    </source>
</evidence>
<organism evidence="2 3">
    <name type="scientific">Jutongia huaianensis</name>
    <dbReference type="NCBI Taxonomy" id="2763668"/>
    <lineage>
        <taxon>Bacteria</taxon>
        <taxon>Bacillati</taxon>
        <taxon>Bacillota</taxon>
        <taxon>Clostridia</taxon>
        <taxon>Lachnospirales</taxon>
        <taxon>Lachnospiraceae</taxon>
        <taxon>Jutongia</taxon>
    </lineage>
</organism>
<dbReference type="Proteomes" id="UP000606193">
    <property type="component" value="Unassembled WGS sequence"/>
</dbReference>
<accession>A0ABR7N167</accession>
<feature type="region of interest" description="Disordered" evidence="1">
    <location>
        <begin position="70"/>
        <end position="98"/>
    </location>
</feature>
<name>A0ABR7N167_9FIRM</name>